<dbReference type="InterPro" id="IPR000008">
    <property type="entry name" value="C2_dom"/>
</dbReference>
<protein>
    <recommendedName>
        <fullName evidence="2">C2 domain-containing protein</fullName>
    </recommendedName>
</protein>
<dbReference type="SMART" id="SM00239">
    <property type="entry name" value="C2"/>
    <property type="match status" value="1"/>
</dbReference>
<name>A0ABQ8BJG2_BRANA</name>
<dbReference type="PRINTS" id="PR00360">
    <property type="entry name" value="C2DOMAIN"/>
</dbReference>
<dbReference type="Proteomes" id="UP000824890">
    <property type="component" value="Unassembled WGS sequence"/>
</dbReference>
<feature type="compositionally biased region" description="Basic residues" evidence="1">
    <location>
        <begin position="258"/>
        <end position="270"/>
    </location>
</feature>
<dbReference type="InterPro" id="IPR035892">
    <property type="entry name" value="C2_domain_sf"/>
</dbReference>
<dbReference type="CDD" id="cd00030">
    <property type="entry name" value="C2"/>
    <property type="match status" value="1"/>
</dbReference>
<dbReference type="Gene3D" id="2.60.40.150">
    <property type="entry name" value="C2 domain"/>
    <property type="match status" value="1"/>
</dbReference>
<feature type="region of interest" description="Disordered" evidence="1">
    <location>
        <begin position="256"/>
        <end position="294"/>
    </location>
</feature>
<proteinExistence type="predicted"/>
<evidence type="ECO:0000313" key="3">
    <source>
        <dbReference type="EMBL" id="KAH0904597.1"/>
    </source>
</evidence>
<feature type="region of interest" description="Disordered" evidence="1">
    <location>
        <begin position="187"/>
        <end position="206"/>
    </location>
</feature>
<dbReference type="PANTHER" id="PTHR47042:SF3">
    <property type="entry name" value="CALCIUM-DEPENDENT LIPID-BINDING (CALB DOMAIN) FAMILY PROTEIN"/>
    <property type="match status" value="1"/>
</dbReference>
<organism evidence="3 4">
    <name type="scientific">Brassica napus</name>
    <name type="common">Rape</name>
    <dbReference type="NCBI Taxonomy" id="3708"/>
    <lineage>
        <taxon>Eukaryota</taxon>
        <taxon>Viridiplantae</taxon>
        <taxon>Streptophyta</taxon>
        <taxon>Embryophyta</taxon>
        <taxon>Tracheophyta</taxon>
        <taxon>Spermatophyta</taxon>
        <taxon>Magnoliopsida</taxon>
        <taxon>eudicotyledons</taxon>
        <taxon>Gunneridae</taxon>
        <taxon>Pentapetalae</taxon>
        <taxon>rosids</taxon>
        <taxon>malvids</taxon>
        <taxon>Brassicales</taxon>
        <taxon>Brassicaceae</taxon>
        <taxon>Brassiceae</taxon>
        <taxon>Brassica</taxon>
    </lineage>
</organism>
<feature type="domain" description="C2" evidence="2">
    <location>
        <begin position="1"/>
        <end position="116"/>
    </location>
</feature>
<keyword evidence="4" id="KW-1185">Reference proteome</keyword>
<comment type="caution">
    <text evidence="3">The sequence shown here is derived from an EMBL/GenBank/DDBJ whole genome shotgun (WGS) entry which is preliminary data.</text>
</comment>
<dbReference type="PANTHER" id="PTHR47042">
    <property type="entry name" value="C2 DOMAIN-CONTAINING PROTEIN-LIKE"/>
    <property type="match status" value="1"/>
</dbReference>
<feature type="region of interest" description="Disordered" evidence="1">
    <location>
        <begin position="219"/>
        <end position="241"/>
    </location>
</feature>
<dbReference type="InterPro" id="IPR052847">
    <property type="entry name" value="Ext_Synaptotagmin/KAHRP-like"/>
</dbReference>
<dbReference type="Pfam" id="PF00168">
    <property type="entry name" value="C2"/>
    <property type="match status" value="1"/>
</dbReference>
<dbReference type="SUPFAM" id="SSF49562">
    <property type="entry name" value="C2 domain (Calcium/lipid-binding domain, CaLB)"/>
    <property type="match status" value="1"/>
</dbReference>
<reference evidence="3 4" key="1">
    <citation type="submission" date="2021-05" db="EMBL/GenBank/DDBJ databases">
        <title>Genome Assembly of Synthetic Allotetraploid Brassica napus Reveals Homoeologous Exchanges between Subgenomes.</title>
        <authorList>
            <person name="Davis J.T."/>
        </authorList>
    </citation>
    <scope>NUCLEOTIDE SEQUENCE [LARGE SCALE GENOMIC DNA]</scope>
    <source>
        <strain evidence="4">cv. Da-Ae</strain>
        <tissue evidence="3">Seedling</tissue>
    </source>
</reference>
<gene>
    <name evidence="3" type="ORF">HID58_044100</name>
</gene>
<dbReference type="EMBL" id="JAGKQM010000011">
    <property type="protein sequence ID" value="KAH0904597.1"/>
    <property type="molecule type" value="Genomic_DNA"/>
</dbReference>
<evidence type="ECO:0000259" key="2">
    <source>
        <dbReference type="PROSITE" id="PS50004"/>
    </source>
</evidence>
<dbReference type="PROSITE" id="PS50004">
    <property type="entry name" value="C2"/>
    <property type="match status" value="1"/>
</dbReference>
<feature type="compositionally biased region" description="Polar residues" evidence="1">
    <location>
        <begin position="189"/>
        <end position="201"/>
    </location>
</feature>
<evidence type="ECO:0000313" key="4">
    <source>
        <dbReference type="Proteomes" id="UP000824890"/>
    </source>
</evidence>
<accession>A0ABQ8BJG2</accession>
<evidence type="ECO:0000256" key="1">
    <source>
        <dbReference type="SAM" id="MobiDB-lite"/>
    </source>
</evidence>
<sequence length="310" mass="34544">MLVPENWFFVDEKEPVAHALVEVVEASDVNPSDLNGLSDPYVKGQLGACRFKTKILKKTLSPKWQEEFKIPILTWDSPNILNFEVQDKDRFSDDSLGDCSVNIAGRGEKRYVAASSEHQDGRLHLAITVTEDEAKAPRVRDNLEPINIEGQEETGIWVHQPGTEVSQIGEPRKGKSRCVDNNIRGVTLEASTGSNESSSPDENQEWEEGRYIVEDRLSGLLTGRSPRGESFGSEDAENKGHMKDVAKSILKHAEKSASHIKHAFSRKGSRKSRDDECSTVPENESVFGSEYPCEYSDDDDVQGIEIHTCL</sequence>